<accession>A0A6P1BMM6</accession>
<sequence length="142" mass="15430">MRMPNKKCLVELGRKVLLAYDYADRPLGQALSPLKGRKLRPPKPQEEVDAGIGRVVWDAATELGGTSVQTPSTRALVRIGAKATSYIDSADLGHIGGTVEDVHYGLGRRAILAFDDEIRQLIRTDETESDPELSASSTMGRP</sequence>
<comment type="caution">
    <text evidence="2">The sequence shown here is derived from an EMBL/GenBank/DDBJ whole genome shotgun (WGS) entry which is preliminary data.</text>
</comment>
<evidence type="ECO:0000313" key="2">
    <source>
        <dbReference type="EMBL" id="NEU98880.1"/>
    </source>
</evidence>
<reference evidence="2 3" key="1">
    <citation type="journal article" date="2020" name="Arch. Microbiol.">
        <title>Bradyrhizobium uaiense sp. nov., a new highly efficient cowpea symbiont.</title>
        <authorList>
            <person name="Cabral Michel D."/>
            <person name="Azarias Guimaraes A."/>
            <person name="Martins da Costa E."/>
            <person name="Soares de Carvalho T."/>
            <person name="Balsanelli E."/>
            <person name="Willems A."/>
            <person name="Maltempi de Souza E."/>
            <person name="de Souza Moreira F.M."/>
        </authorList>
    </citation>
    <scope>NUCLEOTIDE SEQUENCE [LARGE SCALE GENOMIC DNA]</scope>
    <source>
        <strain evidence="2 3">UFLA 03-164</strain>
    </source>
</reference>
<dbReference type="Proteomes" id="UP000468531">
    <property type="component" value="Unassembled WGS sequence"/>
</dbReference>
<name>A0A6P1BMM6_9BRAD</name>
<feature type="region of interest" description="Disordered" evidence="1">
    <location>
        <begin position="123"/>
        <end position="142"/>
    </location>
</feature>
<gene>
    <name evidence="2" type="ORF">FNJ47_24400</name>
</gene>
<protein>
    <submittedName>
        <fullName evidence="2">Uncharacterized protein</fullName>
    </submittedName>
</protein>
<dbReference type="AlphaFoldDB" id="A0A6P1BMM6"/>
<evidence type="ECO:0000313" key="3">
    <source>
        <dbReference type="Proteomes" id="UP000468531"/>
    </source>
</evidence>
<keyword evidence="3" id="KW-1185">Reference proteome</keyword>
<dbReference type="EMBL" id="VKHP01000108">
    <property type="protein sequence ID" value="NEU98880.1"/>
    <property type="molecule type" value="Genomic_DNA"/>
</dbReference>
<evidence type="ECO:0000256" key="1">
    <source>
        <dbReference type="SAM" id="MobiDB-lite"/>
    </source>
</evidence>
<organism evidence="2 3">
    <name type="scientific">Bradyrhizobium uaiense</name>
    <dbReference type="NCBI Taxonomy" id="2594946"/>
    <lineage>
        <taxon>Bacteria</taxon>
        <taxon>Pseudomonadati</taxon>
        <taxon>Pseudomonadota</taxon>
        <taxon>Alphaproteobacteria</taxon>
        <taxon>Hyphomicrobiales</taxon>
        <taxon>Nitrobacteraceae</taxon>
        <taxon>Bradyrhizobium</taxon>
    </lineage>
</organism>
<proteinExistence type="predicted"/>